<accession>A0A9D3MHN9</accession>
<dbReference type="Proteomes" id="UP001044222">
    <property type="component" value="Chromosome 6"/>
</dbReference>
<keyword evidence="3" id="KW-1185">Reference proteome</keyword>
<comment type="caution">
    <text evidence="2">The sequence shown here is derived from an EMBL/GenBank/DDBJ whole genome shotgun (WGS) entry which is preliminary data.</text>
</comment>
<evidence type="ECO:0000313" key="3">
    <source>
        <dbReference type="Proteomes" id="UP001044222"/>
    </source>
</evidence>
<evidence type="ECO:0000256" key="1">
    <source>
        <dbReference type="SAM" id="MobiDB-lite"/>
    </source>
</evidence>
<feature type="compositionally biased region" description="Polar residues" evidence="1">
    <location>
        <begin position="1"/>
        <end position="11"/>
    </location>
</feature>
<gene>
    <name evidence="2" type="ORF">ANANG_G00129770</name>
</gene>
<sequence>MTPTSTRSRWTGSGKRAPRTPLAGRGGVPLGQALHHDGGLPDEAEHAAALLDTVVGAELRALGAELRRQVAGGDGAACAGAAAAVGERLSGTVERAVERVRDAGAETAARQDAALQRLLEAGRDQAARLHEVEGACLKRRGRDNRK</sequence>
<organism evidence="2 3">
    <name type="scientific">Anguilla anguilla</name>
    <name type="common">European freshwater eel</name>
    <name type="synonym">Muraena anguilla</name>
    <dbReference type="NCBI Taxonomy" id="7936"/>
    <lineage>
        <taxon>Eukaryota</taxon>
        <taxon>Metazoa</taxon>
        <taxon>Chordata</taxon>
        <taxon>Craniata</taxon>
        <taxon>Vertebrata</taxon>
        <taxon>Euteleostomi</taxon>
        <taxon>Actinopterygii</taxon>
        <taxon>Neopterygii</taxon>
        <taxon>Teleostei</taxon>
        <taxon>Anguilliformes</taxon>
        <taxon>Anguillidae</taxon>
        <taxon>Anguilla</taxon>
    </lineage>
</organism>
<proteinExistence type="predicted"/>
<feature type="region of interest" description="Disordered" evidence="1">
    <location>
        <begin position="1"/>
        <end position="40"/>
    </location>
</feature>
<dbReference type="AlphaFoldDB" id="A0A9D3MHN9"/>
<name>A0A9D3MHN9_ANGAN</name>
<evidence type="ECO:0000313" key="2">
    <source>
        <dbReference type="EMBL" id="KAG5847773.1"/>
    </source>
</evidence>
<reference evidence="2" key="1">
    <citation type="submission" date="2021-01" db="EMBL/GenBank/DDBJ databases">
        <title>A chromosome-scale assembly of European eel, Anguilla anguilla.</title>
        <authorList>
            <person name="Henkel C."/>
            <person name="Jong-Raadsen S.A."/>
            <person name="Dufour S."/>
            <person name="Weltzien F.-A."/>
            <person name="Palstra A.P."/>
            <person name="Pelster B."/>
            <person name="Spaink H.P."/>
            <person name="Van Den Thillart G.E."/>
            <person name="Jansen H."/>
            <person name="Zahm M."/>
            <person name="Klopp C."/>
            <person name="Cedric C."/>
            <person name="Louis A."/>
            <person name="Berthelot C."/>
            <person name="Parey E."/>
            <person name="Roest Crollius H."/>
            <person name="Montfort J."/>
            <person name="Robinson-Rechavi M."/>
            <person name="Bucao C."/>
            <person name="Bouchez O."/>
            <person name="Gislard M."/>
            <person name="Lluch J."/>
            <person name="Milhes M."/>
            <person name="Lampietro C."/>
            <person name="Lopez Roques C."/>
            <person name="Donnadieu C."/>
            <person name="Braasch I."/>
            <person name="Desvignes T."/>
            <person name="Postlethwait J."/>
            <person name="Bobe J."/>
            <person name="Guiguen Y."/>
            <person name="Dirks R."/>
        </authorList>
    </citation>
    <scope>NUCLEOTIDE SEQUENCE</scope>
    <source>
        <strain evidence="2">Tag_6206</strain>
        <tissue evidence="2">Liver</tissue>
    </source>
</reference>
<dbReference type="EMBL" id="JAFIRN010000006">
    <property type="protein sequence ID" value="KAG5847773.1"/>
    <property type="molecule type" value="Genomic_DNA"/>
</dbReference>
<protein>
    <submittedName>
        <fullName evidence="2">Uncharacterized protein</fullName>
    </submittedName>
</protein>